<protein>
    <submittedName>
        <fullName evidence="1">Pentapeptide repeat-containing protein</fullName>
    </submittedName>
</protein>
<dbReference type="Pfam" id="PF19062">
    <property type="entry name" value="DUF5758"/>
    <property type="match status" value="1"/>
</dbReference>
<reference evidence="2" key="1">
    <citation type="journal article" date="2019" name="Int. J. Syst. Evol. Microbiol.">
        <title>The Global Catalogue of Microorganisms (GCM) 10K type strain sequencing project: providing services to taxonomists for standard genome sequencing and annotation.</title>
        <authorList>
            <consortium name="The Broad Institute Genomics Platform"/>
            <consortium name="The Broad Institute Genome Sequencing Center for Infectious Disease"/>
            <person name="Wu L."/>
            <person name="Ma J."/>
        </authorList>
    </citation>
    <scope>NUCLEOTIDE SEQUENCE [LARGE SCALE GENOMIC DNA]</scope>
    <source>
        <strain evidence="2">CCM 8895</strain>
    </source>
</reference>
<dbReference type="PANTHER" id="PTHR14136">
    <property type="entry name" value="BTB_POZ DOMAIN-CONTAINING PROTEIN KCTD9"/>
    <property type="match status" value="1"/>
</dbReference>
<dbReference type="Gene3D" id="2.160.20.80">
    <property type="entry name" value="E3 ubiquitin-protein ligase SopA"/>
    <property type="match status" value="1"/>
</dbReference>
<keyword evidence="2" id="KW-1185">Reference proteome</keyword>
<dbReference type="Pfam" id="PF13599">
    <property type="entry name" value="Pentapeptide_4"/>
    <property type="match status" value="1"/>
</dbReference>
<name>A0ABW1UYD2_9LACO</name>
<proteinExistence type="predicted"/>
<dbReference type="InterPro" id="IPR043919">
    <property type="entry name" value="DUF5758"/>
</dbReference>
<sequence>MVEQIMDKSFVTKNLSNRDYNNVRFKDVNFSHADLDGIDFENCLFEDCDFSHASLKNASLVGADLRGCDMSYSDISGANMFHSMLENADLTGIVSNEGTKHFRLHCPEKGAFLGYKKCFDFRIVKLLIPADAARTSATANSCRCNKAKVMTIDDMYTDDIYQDAISYVDPNFVYRVGHMVVAKNFNPNRWDDSTGGIHFWMTRKEAEGYM</sequence>
<dbReference type="InterPro" id="IPR051082">
    <property type="entry name" value="Pentapeptide-BTB/POZ_domain"/>
</dbReference>
<dbReference type="InterPro" id="IPR001646">
    <property type="entry name" value="5peptide_repeat"/>
</dbReference>
<comment type="caution">
    <text evidence="1">The sequence shown here is derived from an EMBL/GenBank/DDBJ whole genome shotgun (WGS) entry which is preliminary data.</text>
</comment>
<accession>A0ABW1UYD2</accession>
<dbReference type="Proteomes" id="UP001596186">
    <property type="component" value="Unassembled WGS sequence"/>
</dbReference>
<organism evidence="1 2">
    <name type="scientific">Companilactobacillus baiquanensis</name>
    <dbReference type="NCBI Taxonomy" id="2486005"/>
    <lineage>
        <taxon>Bacteria</taxon>
        <taxon>Bacillati</taxon>
        <taxon>Bacillota</taxon>
        <taxon>Bacilli</taxon>
        <taxon>Lactobacillales</taxon>
        <taxon>Lactobacillaceae</taxon>
        <taxon>Companilactobacillus</taxon>
    </lineage>
</organism>
<evidence type="ECO:0000313" key="1">
    <source>
        <dbReference type="EMBL" id="MFC6323819.1"/>
    </source>
</evidence>
<gene>
    <name evidence="1" type="ORF">ACFP1F_08715</name>
</gene>
<dbReference type="PANTHER" id="PTHR14136:SF17">
    <property type="entry name" value="BTB_POZ DOMAIN-CONTAINING PROTEIN KCTD9"/>
    <property type="match status" value="1"/>
</dbReference>
<dbReference type="SUPFAM" id="SSF141571">
    <property type="entry name" value="Pentapeptide repeat-like"/>
    <property type="match status" value="1"/>
</dbReference>
<evidence type="ECO:0000313" key="2">
    <source>
        <dbReference type="Proteomes" id="UP001596186"/>
    </source>
</evidence>
<dbReference type="RefSeq" id="WP_125592849.1">
    <property type="nucleotide sequence ID" value="NZ_JBHSSN010000015.1"/>
</dbReference>
<dbReference type="EMBL" id="JBHSSN010000015">
    <property type="protein sequence ID" value="MFC6323819.1"/>
    <property type="molecule type" value="Genomic_DNA"/>
</dbReference>